<gene>
    <name evidence="1" type="ORF">FFZ77_31735</name>
</gene>
<protein>
    <submittedName>
        <fullName evidence="1">Uncharacterized protein</fullName>
    </submittedName>
</protein>
<keyword evidence="2" id="KW-1185">Reference proteome</keyword>
<feature type="non-terminal residue" evidence="1">
    <location>
        <position position="104"/>
    </location>
</feature>
<feature type="non-terminal residue" evidence="1">
    <location>
        <position position="1"/>
    </location>
</feature>
<evidence type="ECO:0000313" key="2">
    <source>
        <dbReference type="Proteomes" id="UP000460558"/>
    </source>
</evidence>
<dbReference type="Proteomes" id="UP000460558">
    <property type="component" value="Unassembled WGS sequence"/>
</dbReference>
<name>A0ABW9P338_9ACTN</name>
<proteinExistence type="predicted"/>
<organism evidence="1 2">
    <name type="scientific">Streptomyces katsurahamanus</name>
    <dbReference type="NCBI Taxonomy" id="2577098"/>
    <lineage>
        <taxon>Bacteria</taxon>
        <taxon>Bacillati</taxon>
        <taxon>Actinomycetota</taxon>
        <taxon>Actinomycetes</taxon>
        <taxon>Kitasatosporales</taxon>
        <taxon>Streptomycetaceae</taxon>
        <taxon>Streptomyces</taxon>
    </lineage>
</organism>
<comment type="caution">
    <text evidence="1">The sequence shown here is derived from an EMBL/GenBank/DDBJ whole genome shotgun (WGS) entry which is preliminary data.</text>
</comment>
<dbReference type="RefSeq" id="WP_228387402.1">
    <property type="nucleotide sequence ID" value="NZ_VDEQ01000388.1"/>
</dbReference>
<dbReference type="InterPro" id="IPR046238">
    <property type="entry name" value="DUF6271"/>
</dbReference>
<accession>A0ABW9P338</accession>
<reference evidence="1 2" key="1">
    <citation type="submission" date="2019-06" db="EMBL/GenBank/DDBJ databases">
        <title>Comparative genomics and metabolomics analyses of clavulanic acid producing Streptomyces species provides insight into specialized metabolism and evolution of beta-lactam biosynthetic gene clusters.</title>
        <authorList>
            <person name="Moore M.A."/>
            <person name="Cruz-Morales P."/>
            <person name="Barona Gomez F."/>
            <person name="Kapil T."/>
        </authorList>
    </citation>
    <scope>NUCLEOTIDE SEQUENCE [LARGE SCALE GENOMIC DNA]</scope>
    <source>
        <strain evidence="1 2">T-272</strain>
    </source>
</reference>
<evidence type="ECO:0000313" key="1">
    <source>
        <dbReference type="EMBL" id="MQS39990.1"/>
    </source>
</evidence>
<dbReference type="Pfam" id="PF19787">
    <property type="entry name" value="DUF6271"/>
    <property type="match status" value="1"/>
</dbReference>
<dbReference type="EMBL" id="VDEQ01000388">
    <property type="protein sequence ID" value="MQS39990.1"/>
    <property type="molecule type" value="Genomic_DNA"/>
</dbReference>
<sequence>VHHFDEAEQRTFLREVIARSGVAAPERVLDLMLPSRVSYGACTNRAFLIAEALGCASVHRRDSDSRYQYLDGEPVFPFHHELMALGRRAAEVAGLVSRSRLDPA</sequence>